<sequence>MKHAQQRPSNVGASRRPSRRPSERPSPTGPIDLQPPEFPKRRPSVMIQSVTDGMSSLILNDRPIGWKLVQKSLPRILEYGRSEGILQMPEHPSFDSGINLTGIVEAAREEANAHIPKNGDKVSLPTNDISLMHEAIPFLPVPVAIVCLILNVIIPGSGTILCGICALCMGQPRINMKEGRKIVTLIVNFMVGVSQFFTITFLLVGWFWSIAWGGLIITHSMQYREALQQRRQEAVATAAIEALTKDSILHRRDVKTLVRAHKTDIQNQTKKQSMGILKFGKSEEEKK</sequence>
<organism evidence="7 8">
    <name type="scientific">Plectus sambesii</name>
    <dbReference type="NCBI Taxonomy" id="2011161"/>
    <lineage>
        <taxon>Eukaryota</taxon>
        <taxon>Metazoa</taxon>
        <taxon>Ecdysozoa</taxon>
        <taxon>Nematoda</taxon>
        <taxon>Chromadorea</taxon>
        <taxon>Plectida</taxon>
        <taxon>Plectina</taxon>
        <taxon>Plectoidea</taxon>
        <taxon>Plectidae</taxon>
        <taxon>Plectus</taxon>
    </lineage>
</organism>
<dbReference type="GO" id="GO:0016020">
    <property type="term" value="C:membrane"/>
    <property type="evidence" value="ECO:0007669"/>
    <property type="project" value="UniProtKB-SubCell"/>
</dbReference>
<feature type="transmembrane region" description="Helical" evidence="6">
    <location>
        <begin position="182"/>
        <end position="208"/>
    </location>
</feature>
<feature type="compositionally biased region" description="Polar residues" evidence="5">
    <location>
        <begin position="1"/>
        <end position="12"/>
    </location>
</feature>
<keyword evidence="2 6" id="KW-0812">Transmembrane</keyword>
<dbReference type="PANTHER" id="PTHR21676:SF7">
    <property type="entry name" value="PROTEIN SPEC3"/>
    <property type="match status" value="1"/>
</dbReference>
<accession>A0A914UJK4</accession>
<protein>
    <submittedName>
        <fullName evidence="8">Protein SPEC3</fullName>
    </submittedName>
</protein>
<dbReference type="InterPro" id="IPR026673">
    <property type="entry name" value="SPEC3/Stum"/>
</dbReference>
<feature type="transmembrane region" description="Helical" evidence="6">
    <location>
        <begin position="143"/>
        <end position="170"/>
    </location>
</feature>
<evidence type="ECO:0000256" key="2">
    <source>
        <dbReference type="ARBA" id="ARBA00022692"/>
    </source>
</evidence>
<keyword evidence="4 6" id="KW-0472">Membrane</keyword>
<dbReference type="Pfam" id="PF15795">
    <property type="entry name" value="Spec3"/>
    <property type="match status" value="1"/>
</dbReference>
<dbReference type="AlphaFoldDB" id="A0A914UJK4"/>
<dbReference type="PANTHER" id="PTHR21676">
    <property type="entry name" value="PROTEIN STUM"/>
    <property type="match status" value="1"/>
</dbReference>
<dbReference type="GO" id="GO:0019230">
    <property type="term" value="P:proprioception"/>
    <property type="evidence" value="ECO:0007669"/>
    <property type="project" value="TreeGrafter"/>
</dbReference>
<reference evidence="8" key="1">
    <citation type="submission" date="2022-11" db="UniProtKB">
        <authorList>
            <consortium name="WormBaseParasite"/>
        </authorList>
    </citation>
    <scope>IDENTIFICATION</scope>
</reference>
<evidence type="ECO:0000313" key="7">
    <source>
        <dbReference type="Proteomes" id="UP000887566"/>
    </source>
</evidence>
<evidence type="ECO:0000256" key="3">
    <source>
        <dbReference type="ARBA" id="ARBA00022989"/>
    </source>
</evidence>
<dbReference type="GO" id="GO:0050954">
    <property type="term" value="P:sensory perception of mechanical stimulus"/>
    <property type="evidence" value="ECO:0007669"/>
    <property type="project" value="TreeGrafter"/>
</dbReference>
<dbReference type="GO" id="GO:0071683">
    <property type="term" value="C:sensory dendrite"/>
    <property type="evidence" value="ECO:0007669"/>
    <property type="project" value="TreeGrafter"/>
</dbReference>
<evidence type="ECO:0000256" key="4">
    <source>
        <dbReference type="ARBA" id="ARBA00023136"/>
    </source>
</evidence>
<keyword evidence="3 6" id="KW-1133">Transmembrane helix</keyword>
<feature type="region of interest" description="Disordered" evidence="5">
    <location>
        <begin position="1"/>
        <end position="40"/>
    </location>
</feature>
<name>A0A914UJK4_9BILA</name>
<evidence type="ECO:0000256" key="6">
    <source>
        <dbReference type="SAM" id="Phobius"/>
    </source>
</evidence>
<evidence type="ECO:0000256" key="5">
    <source>
        <dbReference type="SAM" id="MobiDB-lite"/>
    </source>
</evidence>
<comment type="subcellular location">
    <subcellularLocation>
        <location evidence="1">Membrane</location>
        <topology evidence="1">Multi-pass membrane protein</topology>
    </subcellularLocation>
</comment>
<keyword evidence="7" id="KW-1185">Reference proteome</keyword>
<evidence type="ECO:0000256" key="1">
    <source>
        <dbReference type="ARBA" id="ARBA00004141"/>
    </source>
</evidence>
<dbReference type="GO" id="GO:0042330">
    <property type="term" value="P:taxis"/>
    <property type="evidence" value="ECO:0007669"/>
    <property type="project" value="TreeGrafter"/>
</dbReference>
<dbReference type="Proteomes" id="UP000887566">
    <property type="component" value="Unplaced"/>
</dbReference>
<evidence type="ECO:0000313" key="8">
    <source>
        <dbReference type="WBParaSite" id="PSAMB.scaffold103size79677.g1898.t1"/>
    </source>
</evidence>
<dbReference type="WBParaSite" id="PSAMB.scaffold103size79677.g1898.t1">
    <property type="protein sequence ID" value="PSAMB.scaffold103size79677.g1898.t1"/>
    <property type="gene ID" value="PSAMB.scaffold103size79677.g1898"/>
</dbReference>
<proteinExistence type="predicted"/>